<dbReference type="PATRIC" id="fig|243090.15.peg.6025"/>
<dbReference type="STRING" id="243090.RB12451"/>
<accession>Q7UIL7</accession>
<dbReference type="AlphaFoldDB" id="Q7UIL7"/>
<organism evidence="2 3">
    <name type="scientific">Rhodopirellula baltica (strain DSM 10527 / NCIMB 13988 / SH1)</name>
    <dbReference type="NCBI Taxonomy" id="243090"/>
    <lineage>
        <taxon>Bacteria</taxon>
        <taxon>Pseudomonadati</taxon>
        <taxon>Planctomycetota</taxon>
        <taxon>Planctomycetia</taxon>
        <taxon>Pirellulales</taxon>
        <taxon>Pirellulaceae</taxon>
        <taxon>Rhodopirellula</taxon>
    </lineage>
</organism>
<gene>
    <name evidence="2" type="ordered locus">RB12451</name>
</gene>
<dbReference type="HOGENOM" id="CLU_911770_0_0_0"/>
<protein>
    <submittedName>
        <fullName evidence="2">Uncharacterized protein</fullName>
    </submittedName>
</protein>
<feature type="region of interest" description="Disordered" evidence="1">
    <location>
        <begin position="1"/>
        <end position="46"/>
    </location>
</feature>
<evidence type="ECO:0000313" key="3">
    <source>
        <dbReference type="Proteomes" id="UP000001025"/>
    </source>
</evidence>
<dbReference type="EMBL" id="BX294155">
    <property type="protein sequence ID" value="CAD77597.1"/>
    <property type="molecule type" value="Genomic_DNA"/>
</dbReference>
<name>Q7UIL7_RHOBA</name>
<reference evidence="2 3" key="1">
    <citation type="journal article" date="2003" name="Proc. Natl. Acad. Sci. U.S.A.">
        <title>Complete genome sequence of the marine planctomycete Pirellula sp. strain 1.</title>
        <authorList>
            <person name="Gloeckner F.O."/>
            <person name="Kube M."/>
            <person name="Bauer M."/>
            <person name="Teeling H."/>
            <person name="Lombardot T."/>
            <person name="Ludwig W."/>
            <person name="Gade D."/>
            <person name="Beck A."/>
            <person name="Borzym K."/>
            <person name="Heitmann K."/>
            <person name="Rabus R."/>
            <person name="Schlesner H."/>
            <person name="Amann R."/>
            <person name="Reinhardt R."/>
        </authorList>
    </citation>
    <scope>NUCLEOTIDE SEQUENCE [LARGE SCALE GENOMIC DNA]</scope>
    <source>
        <strain evidence="3">DSM 10527 / NCIMB 13988 / SH1</strain>
    </source>
</reference>
<evidence type="ECO:0000313" key="2">
    <source>
        <dbReference type="EMBL" id="CAD77597.1"/>
    </source>
</evidence>
<feature type="compositionally biased region" description="Basic residues" evidence="1">
    <location>
        <begin position="20"/>
        <end position="31"/>
    </location>
</feature>
<proteinExistence type="predicted"/>
<dbReference type="Proteomes" id="UP000001025">
    <property type="component" value="Chromosome"/>
</dbReference>
<keyword evidence="3" id="KW-1185">Reference proteome</keyword>
<dbReference type="InParanoid" id="Q7UIL7"/>
<dbReference type="EnsemblBacteria" id="CAD77597">
    <property type="protein sequence ID" value="CAD77597"/>
    <property type="gene ID" value="RB12451"/>
</dbReference>
<evidence type="ECO:0000256" key="1">
    <source>
        <dbReference type="SAM" id="MobiDB-lite"/>
    </source>
</evidence>
<sequence length="305" mass="33873">MAIVRKSNPTYFPPSEANSSRHKSANHHMHRSGVGQPISESTSLSPPRDTARSCFCPMNFPPLVTSVAVLFATATPVFAEDTGFTVSLTGRVAEYLTDATVVTFTAAQTPPKKGFVGVYATANQFPLELPGEHFRDRHVRVSFSDTTSGRQLFSLRLHRSLMNEPRPITIPLTAPKPLLRTVWSSSEVRYVGRSTQRIAYQDLPFLDSSTGRLAPMLTELSVSRMVGEDPAEQETLEPGCMGCHWEARFEPLSPDRQAAVNYEVRYDSGGLFPPIRAPFQFDYRPKLQLADGQRIDAPKQHSHAQ</sequence>
<dbReference type="KEGG" id="rba:RB12451"/>